<dbReference type="InterPro" id="IPR004640">
    <property type="entry name" value="HscB"/>
</dbReference>
<dbReference type="Proteomes" id="UP000009131">
    <property type="component" value="Unassembled WGS sequence"/>
</dbReference>
<dbReference type="SUPFAM" id="SSF46565">
    <property type="entry name" value="Chaperone J-domain"/>
    <property type="match status" value="1"/>
</dbReference>
<dbReference type="GO" id="GO:0051087">
    <property type="term" value="F:protein-folding chaperone binding"/>
    <property type="evidence" value="ECO:0007669"/>
    <property type="project" value="InterPro"/>
</dbReference>
<organism evidence="4 5">
    <name type="scientific">Mixia osmundae (strain CBS 9802 / IAM 14324 / JCM 22182 / KY 12970)</name>
    <dbReference type="NCBI Taxonomy" id="764103"/>
    <lineage>
        <taxon>Eukaryota</taxon>
        <taxon>Fungi</taxon>
        <taxon>Dikarya</taxon>
        <taxon>Basidiomycota</taxon>
        <taxon>Pucciniomycotina</taxon>
        <taxon>Mixiomycetes</taxon>
        <taxon>Mixiales</taxon>
        <taxon>Mixiaceae</taxon>
        <taxon>Mixia</taxon>
    </lineage>
</organism>
<dbReference type="FunCoup" id="G7E9K9">
    <property type="interactions" value="211"/>
</dbReference>
<keyword evidence="2" id="KW-0143">Chaperone</keyword>
<dbReference type="AlphaFoldDB" id="G7E9K9"/>
<dbReference type="SMART" id="SM00271">
    <property type="entry name" value="DnaJ"/>
    <property type="match status" value="1"/>
</dbReference>
<protein>
    <recommendedName>
        <fullName evidence="3">J domain-containing protein</fullName>
    </recommendedName>
</protein>
<dbReference type="NCBIfam" id="TIGR00714">
    <property type="entry name" value="hscB"/>
    <property type="match status" value="1"/>
</dbReference>
<evidence type="ECO:0000256" key="1">
    <source>
        <dbReference type="ARBA" id="ARBA00010476"/>
    </source>
</evidence>
<dbReference type="Gene3D" id="1.10.287.110">
    <property type="entry name" value="DnaJ domain"/>
    <property type="match status" value="1"/>
</dbReference>
<name>G7E9K9_MIXOS</name>
<evidence type="ECO:0000313" key="5">
    <source>
        <dbReference type="Proteomes" id="UP000009131"/>
    </source>
</evidence>
<dbReference type="SUPFAM" id="SSF47144">
    <property type="entry name" value="HSC20 (HSCB), C-terminal oligomerisation domain"/>
    <property type="match status" value="1"/>
</dbReference>
<keyword evidence="5" id="KW-1185">Reference proteome</keyword>
<dbReference type="Pfam" id="PF00226">
    <property type="entry name" value="DnaJ"/>
    <property type="match status" value="1"/>
</dbReference>
<dbReference type="EMBL" id="BABT02000220">
    <property type="protein sequence ID" value="GAA99328.1"/>
    <property type="molecule type" value="Genomic_DNA"/>
</dbReference>
<dbReference type="Pfam" id="PF07743">
    <property type="entry name" value="HSCB_C"/>
    <property type="match status" value="1"/>
</dbReference>
<dbReference type="GO" id="GO:0044571">
    <property type="term" value="P:[2Fe-2S] cluster assembly"/>
    <property type="evidence" value="ECO:0007669"/>
    <property type="project" value="InterPro"/>
</dbReference>
<evidence type="ECO:0000313" key="4">
    <source>
        <dbReference type="EMBL" id="GAA99328.1"/>
    </source>
</evidence>
<comment type="caution">
    <text evidence="4">The sequence shown here is derived from an EMBL/GenBank/DDBJ whole genome shotgun (WGS) entry which is preliminary data.</text>
</comment>
<reference evidence="4 5" key="2">
    <citation type="journal article" date="2012" name="Open Biol.">
        <title>Characteristics of nucleosomes and linker DNA regions on the genome of the basidiomycete Mixia osmundae revealed by mono- and dinucleosome mapping.</title>
        <authorList>
            <person name="Nishida H."/>
            <person name="Kondo S."/>
            <person name="Matsumoto T."/>
            <person name="Suzuki Y."/>
            <person name="Yoshikawa H."/>
            <person name="Taylor T.D."/>
            <person name="Sugiyama J."/>
        </authorList>
    </citation>
    <scope>NUCLEOTIDE SEQUENCE [LARGE SCALE GENOMIC DNA]</scope>
    <source>
        <strain evidence="5">CBS 9802 / IAM 14324 / JCM 22182 / KY 12970</strain>
    </source>
</reference>
<dbReference type="GO" id="GO:0001671">
    <property type="term" value="F:ATPase activator activity"/>
    <property type="evidence" value="ECO:0007669"/>
    <property type="project" value="InterPro"/>
</dbReference>
<feature type="domain" description="J" evidence="3">
    <location>
        <begin position="103"/>
        <end position="174"/>
    </location>
</feature>
<dbReference type="PROSITE" id="PS50076">
    <property type="entry name" value="DNAJ_2"/>
    <property type="match status" value="1"/>
</dbReference>
<dbReference type="InParanoid" id="G7E9K9"/>
<evidence type="ECO:0000256" key="2">
    <source>
        <dbReference type="ARBA" id="ARBA00023186"/>
    </source>
</evidence>
<dbReference type="OrthoDB" id="448954at2759"/>
<dbReference type="PANTHER" id="PTHR14021">
    <property type="entry name" value="IRON-SULFUR CLUSTER CO-CHAPERONE PROTEIN HSCB"/>
    <property type="match status" value="1"/>
</dbReference>
<dbReference type="HOGENOM" id="CLU_068529_0_1_1"/>
<dbReference type="InterPro" id="IPR036386">
    <property type="entry name" value="HscB_C_sf"/>
</dbReference>
<gene>
    <name evidence="4" type="primary">Mo06023</name>
    <name evidence="4" type="ORF">E5Q_06023</name>
</gene>
<dbReference type="PANTHER" id="PTHR14021:SF15">
    <property type="entry name" value="IRON-SULFUR CLUSTER CO-CHAPERONE PROTEIN HSCB"/>
    <property type="match status" value="1"/>
</dbReference>
<dbReference type="STRING" id="764103.G7E9K9"/>
<comment type="similarity">
    <text evidence="1">Belongs to the HscB family.</text>
</comment>
<sequence length="272" mass="30888">MLAHQALGRLARRASLQVAAGAPHRAAQVNPTAPFALSLDLSHRLSRRPSSRSKRSYAVEAKQHSRIECPVCHATRPIKAGEIVALCPDCKAVQPLQLSQSTSHFDIFELPRHFSIDQTALKRAFLKWQQLVHPDRAGSNDKQKSWAFQWSTLINEAYQTLLSDRRRAEYMLSLEGVTVEEADKITDPDLLMSILESRETLEEAETEEDVHVLREDNKGKIRTTVQELEAVLDAHDKDLQLARTLTIKLRYYENVDQACKDWAPGRPIEIQH</sequence>
<dbReference type="InterPro" id="IPR009073">
    <property type="entry name" value="HscB_oligo_C"/>
</dbReference>
<proteinExistence type="inferred from homology"/>
<dbReference type="eggNOG" id="KOG3192">
    <property type="taxonomic scope" value="Eukaryota"/>
</dbReference>
<accession>G7E9K9</accession>
<dbReference type="GO" id="GO:0051259">
    <property type="term" value="P:protein complex oligomerization"/>
    <property type="evidence" value="ECO:0007669"/>
    <property type="project" value="InterPro"/>
</dbReference>
<dbReference type="Gene3D" id="1.20.1280.20">
    <property type="entry name" value="HscB, C-terminal domain"/>
    <property type="match status" value="1"/>
</dbReference>
<evidence type="ECO:0000259" key="3">
    <source>
        <dbReference type="PROSITE" id="PS50076"/>
    </source>
</evidence>
<dbReference type="InterPro" id="IPR036869">
    <property type="entry name" value="J_dom_sf"/>
</dbReference>
<dbReference type="GO" id="GO:0005739">
    <property type="term" value="C:mitochondrion"/>
    <property type="evidence" value="ECO:0007669"/>
    <property type="project" value="TreeGrafter"/>
</dbReference>
<dbReference type="RefSeq" id="XP_014568568.1">
    <property type="nucleotide sequence ID" value="XM_014713082.1"/>
</dbReference>
<dbReference type="CDD" id="cd06257">
    <property type="entry name" value="DnaJ"/>
    <property type="match status" value="1"/>
</dbReference>
<dbReference type="InterPro" id="IPR001623">
    <property type="entry name" value="DnaJ_domain"/>
</dbReference>
<reference evidence="4 5" key="1">
    <citation type="journal article" date="2011" name="J. Gen. Appl. Microbiol.">
        <title>Draft genome sequencing of the enigmatic basidiomycete Mixia osmundae.</title>
        <authorList>
            <person name="Nishida H."/>
            <person name="Nagatsuka Y."/>
            <person name="Sugiyama J."/>
        </authorList>
    </citation>
    <scope>NUCLEOTIDE SEQUENCE [LARGE SCALE GENOMIC DNA]</scope>
    <source>
        <strain evidence="5">CBS 9802 / IAM 14324 / JCM 22182 / KY 12970</strain>
    </source>
</reference>